<reference evidence="4" key="1">
    <citation type="journal article" date="2016" name="Nat. Biotechnol.">
        <title>Sequencing wild and cultivated cassava and related species reveals extensive interspecific hybridization and genetic diversity.</title>
        <authorList>
            <person name="Bredeson J.V."/>
            <person name="Lyons J.B."/>
            <person name="Prochnik S.E."/>
            <person name="Wu G.A."/>
            <person name="Ha C.M."/>
            <person name="Edsinger-Gonzales E."/>
            <person name="Grimwood J."/>
            <person name="Schmutz J."/>
            <person name="Rabbi I.Y."/>
            <person name="Egesi C."/>
            <person name="Nauluvula P."/>
            <person name="Lebot V."/>
            <person name="Ndunguru J."/>
            <person name="Mkamilo G."/>
            <person name="Bart R.S."/>
            <person name="Setter T.L."/>
            <person name="Gleadow R.M."/>
            <person name="Kulakow P."/>
            <person name="Ferguson M.E."/>
            <person name="Rounsley S."/>
            <person name="Rokhsar D.S."/>
        </authorList>
    </citation>
    <scope>NUCLEOTIDE SEQUENCE [LARGE SCALE GENOMIC DNA]</scope>
    <source>
        <strain evidence="4">cv. AM560-2</strain>
    </source>
</reference>
<dbReference type="InterPro" id="IPR001810">
    <property type="entry name" value="F-box_dom"/>
</dbReference>
<dbReference type="Pfam" id="PF12937">
    <property type="entry name" value="F-box-like"/>
    <property type="match status" value="1"/>
</dbReference>
<dbReference type="Proteomes" id="UP000091857">
    <property type="component" value="Chromosome 6"/>
</dbReference>
<dbReference type="SUPFAM" id="SSF81383">
    <property type="entry name" value="F-box domain"/>
    <property type="match status" value="1"/>
</dbReference>
<dbReference type="InterPro" id="IPR036047">
    <property type="entry name" value="F-box-like_dom_sf"/>
</dbReference>
<name>A0A2C9VSW6_MANES</name>
<feature type="compositionally biased region" description="Acidic residues" evidence="1">
    <location>
        <begin position="369"/>
        <end position="383"/>
    </location>
</feature>
<keyword evidence="4" id="KW-1185">Reference proteome</keyword>
<dbReference type="PANTHER" id="PTHR39741">
    <property type="entry name" value="F-BOX DOMAIN CONTAINING PROTEIN, EXPRESSED"/>
    <property type="match status" value="1"/>
</dbReference>
<organism evidence="3 4">
    <name type="scientific">Manihot esculenta</name>
    <name type="common">Cassava</name>
    <name type="synonym">Jatropha manihot</name>
    <dbReference type="NCBI Taxonomy" id="3983"/>
    <lineage>
        <taxon>Eukaryota</taxon>
        <taxon>Viridiplantae</taxon>
        <taxon>Streptophyta</taxon>
        <taxon>Embryophyta</taxon>
        <taxon>Tracheophyta</taxon>
        <taxon>Spermatophyta</taxon>
        <taxon>Magnoliopsida</taxon>
        <taxon>eudicotyledons</taxon>
        <taxon>Gunneridae</taxon>
        <taxon>Pentapetalae</taxon>
        <taxon>rosids</taxon>
        <taxon>fabids</taxon>
        <taxon>Malpighiales</taxon>
        <taxon>Euphorbiaceae</taxon>
        <taxon>Crotonoideae</taxon>
        <taxon>Manihoteae</taxon>
        <taxon>Manihot</taxon>
    </lineage>
</organism>
<dbReference type="Gene3D" id="1.20.1280.50">
    <property type="match status" value="1"/>
</dbReference>
<evidence type="ECO:0000313" key="3">
    <source>
        <dbReference type="EMBL" id="OAY48252.1"/>
    </source>
</evidence>
<sequence length="389" mass="44083">MSTKENRGDFVQWIGADMSIQVFLHLDDPSDLARVCSVSSSWRHFVIANGLFKQLCLKLLPEMRSVAHVIEVNNMIEPVRVGQSDCMEWECLNRNHRVFAQLAQGLTPFLQNDCISEAISASSTDNHPEESIWNTLEPNDKVGRGASYWSSKGQSDPAVPEALVYKFIANLCLVTEIHIQPFQAYFQHGFPIYSSKAVRFRLGHYKLPLQLENNVTVNSAINQNSMDDKFVWTYTSPEYPMAQENCLQKFKLPEAVLCIGGILQVELLGRVQRQEMDGLYYICISHVQAVGRPLSRPFDVEILDPTGKCSLKYFPQREYSMLSHGSPKGETGATSRWHALTVRLMERGVRGWENMILNTLLGIGPVVEEDESDEELLEDDSDDEPWHNG</sequence>
<accession>A0A2C9VSW6</accession>
<dbReference type="InterPro" id="IPR055336">
    <property type="entry name" value="At4g00755-like"/>
</dbReference>
<comment type="caution">
    <text evidence="3">The sequence shown here is derived from an EMBL/GenBank/DDBJ whole genome shotgun (WGS) entry which is preliminary data.</text>
</comment>
<dbReference type="AlphaFoldDB" id="A0A2C9VSW6"/>
<evidence type="ECO:0000256" key="1">
    <source>
        <dbReference type="SAM" id="MobiDB-lite"/>
    </source>
</evidence>
<feature type="domain" description="F-box" evidence="2">
    <location>
        <begin position="19"/>
        <end position="57"/>
    </location>
</feature>
<dbReference type="Gramene" id="Manes.06G144200.1.v8.1">
    <property type="protein sequence ID" value="Manes.06G144200.1.v8.1.CDS"/>
    <property type="gene ID" value="Manes.06G144200.v8.1"/>
</dbReference>
<gene>
    <name evidence="3" type="ORF">MANES_06G144200v8</name>
</gene>
<protein>
    <recommendedName>
        <fullName evidence="2">F-box domain-containing protein</fullName>
    </recommendedName>
</protein>
<evidence type="ECO:0000259" key="2">
    <source>
        <dbReference type="Pfam" id="PF12937"/>
    </source>
</evidence>
<proteinExistence type="predicted"/>
<dbReference type="PANTHER" id="PTHR39741:SF2">
    <property type="entry name" value="F-BOX DOMAIN-CONTAINING PROTEIN"/>
    <property type="match status" value="1"/>
</dbReference>
<evidence type="ECO:0000313" key="4">
    <source>
        <dbReference type="Proteomes" id="UP000091857"/>
    </source>
</evidence>
<feature type="region of interest" description="Disordered" evidence="1">
    <location>
        <begin position="369"/>
        <end position="389"/>
    </location>
</feature>
<dbReference type="OMA" id="SSWRHFV"/>
<dbReference type="EMBL" id="CM004392">
    <property type="protein sequence ID" value="OAY48252.1"/>
    <property type="molecule type" value="Genomic_DNA"/>
</dbReference>